<evidence type="ECO:0000313" key="2">
    <source>
        <dbReference type="Proteomes" id="UP000023582"/>
    </source>
</evidence>
<name>X5F7C0_NEIME</name>
<dbReference type="EMBL" id="CP007524">
    <property type="protein sequence ID" value="AHW75902.1"/>
    <property type="molecule type" value="Genomic_DNA"/>
</dbReference>
<proteinExistence type="predicted"/>
<dbReference type="Proteomes" id="UP000023582">
    <property type="component" value="Chromosome"/>
</dbReference>
<reference evidence="1 2" key="1">
    <citation type="journal article" date="2014" name="Genome Announc.">
        <title>Complete Genome Sequence of Neisseria meningitidis Serogroup A Strain NMA510612, Isolated from a Patient with Bacterial Meningitis in China.</title>
        <authorList>
            <person name="Zhang Y."/>
            <person name="Yang J."/>
            <person name="Xu L."/>
            <person name="Zhu Y."/>
            <person name="Liu B."/>
            <person name="Shao Z."/>
            <person name="Zhang X."/>
            <person name="Jin Q."/>
        </authorList>
    </citation>
    <scope>NUCLEOTIDE SEQUENCE [LARGE SCALE GENOMIC DNA]</scope>
    <source>
        <strain evidence="2">NMA510612</strain>
    </source>
</reference>
<sequence length="77" mass="8708">MPSEAASLLQTAFSAFKAVLAAARFRRFVGKSRLFPFGQKSILLIKNNYLKPFLKARPRGMRTRRDYMPNSALTSAQ</sequence>
<dbReference type="KEGG" id="nmx:NMA510612_1616"/>
<evidence type="ECO:0000313" key="1">
    <source>
        <dbReference type="EMBL" id="AHW75902.1"/>
    </source>
</evidence>
<accession>X5F7C0</accession>
<gene>
    <name evidence="1" type="ORF">NMA510612_1616</name>
</gene>
<reference evidence="2" key="2">
    <citation type="submission" date="2014-02" db="EMBL/GenBank/DDBJ databases">
        <title>Complete Genome Sequence of Neisseria meningitides, serogroup A strain 510612.</title>
        <authorList>
            <person name="Zhang X."/>
            <person name="Zhang Y."/>
            <person name="Yang J."/>
            <person name="Zhu Y."/>
            <person name="Jin Q."/>
        </authorList>
    </citation>
    <scope>NUCLEOTIDE SEQUENCE</scope>
    <source>
        <strain evidence="2">NMA510612</strain>
    </source>
</reference>
<dbReference type="AlphaFoldDB" id="X5F7C0"/>
<protein>
    <submittedName>
        <fullName evidence="1">Uncharacterized protein</fullName>
    </submittedName>
</protein>
<organism evidence="1 2">
    <name type="scientific">Neisseria meningitidis</name>
    <dbReference type="NCBI Taxonomy" id="487"/>
    <lineage>
        <taxon>Bacteria</taxon>
        <taxon>Pseudomonadati</taxon>
        <taxon>Pseudomonadota</taxon>
        <taxon>Betaproteobacteria</taxon>
        <taxon>Neisseriales</taxon>
        <taxon>Neisseriaceae</taxon>
        <taxon>Neisseria</taxon>
    </lineage>
</organism>